<dbReference type="AlphaFoldDB" id="A0A9R1WVY9"/>
<proteinExistence type="predicted"/>
<accession>A0A9R1WVY9</accession>
<dbReference type="Gene3D" id="1.10.10.60">
    <property type="entry name" value="Homeodomain-like"/>
    <property type="match status" value="1"/>
</dbReference>
<dbReference type="EMBL" id="NBSK02000008">
    <property type="protein sequence ID" value="KAJ0191020.1"/>
    <property type="molecule type" value="Genomic_DNA"/>
</dbReference>
<dbReference type="Proteomes" id="UP000235145">
    <property type="component" value="Unassembled WGS sequence"/>
</dbReference>
<gene>
    <name evidence="1" type="ORF">LSAT_V11C800405380</name>
</gene>
<keyword evidence="2" id="KW-1185">Reference proteome</keyword>
<organism evidence="1 2">
    <name type="scientific">Lactuca sativa</name>
    <name type="common">Garden lettuce</name>
    <dbReference type="NCBI Taxonomy" id="4236"/>
    <lineage>
        <taxon>Eukaryota</taxon>
        <taxon>Viridiplantae</taxon>
        <taxon>Streptophyta</taxon>
        <taxon>Embryophyta</taxon>
        <taxon>Tracheophyta</taxon>
        <taxon>Spermatophyta</taxon>
        <taxon>Magnoliopsida</taxon>
        <taxon>eudicotyledons</taxon>
        <taxon>Gunneridae</taxon>
        <taxon>Pentapetalae</taxon>
        <taxon>asterids</taxon>
        <taxon>campanulids</taxon>
        <taxon>Asterales</taxon>
        <taxon>Asteraceae</taxon>
        <taxon>Cichorioideae</taxon>
        <taxon>Cichorieae</taxon>
        <taxon>Lactucinae</taxon>
        <taxon>Lactuca</taxon>
    </lineage>
</organism>
<reference evidence="1 2" key="1">
    <citation type="journal article" date="2017" name="Nat. Commun.">
        <title>Genome assembly with in vitro proximity ligation data and whole-genome triplication in lettuce.</title>
        <authorList>
            <person name="Reyes-Chin-Wo S."/>
            <person name="Wang Z."/>
            <person name="Yang X."/>
            <person name="Kozik A."/>
            <person name="Arikit S."/>
            <person name="Song C."/>
            <person name="Xia L."/>
            <person name="Froenicke L."/>
            <person name="Lavelle D.O."/>
            <person name="Truco M.J."/>
            <person name="Xia R."/>
            <person name="Zhu S."/>
            <person name="Xu C."/>
            <person name="Xu H."/>
            <person name="Xu X."/>
            <person name="Cox K."/>
            <person name="Korf I."/>
            <person name="Meyers B.C."/>
            <person name="Michelmore R.W."/>
        </authorList>
    </citation>
    <scope>NUCLEOTIDE SEQUENCE [LARGE SCALE GENOMIC DNA]</scope>
    <source>
        <strain evidence="2">cv. Salinas</strain>
        <tissue evidence="1">Seedlings</tissue>
    </source>
</reference>
<sequence length="445" mass="50971">MASHNTHMRILKGIEENEAILYLPKPCGHKEICNIWKHYDAMFKPVAYEEVQSNDHDKEHVDEHKRTNDQLVEDDKYYKKIFDTKKRGFHGRVFVTKSLLTQSIHLKEAYPFAILEAMNVPGLTHSHIASHLQGSYSYLVMMGMFHILYFQKYQEHQKSIKKPTLIPQKKRQVERYAYNKYEQLTPNNDYESILQSSNIQQPLTLNFIGMSYITINNIKAHCKELLHYLKIVTFGFAESCNIVIGLRNEVQMTRNIYESITGPLKDGETIAMTPMDFSEVVAPVDATSSMTMLNYSGTSIEKLASLYYGLGTGLQPLQGFALGGENYDLEMREISNVFRKTNSNCGRTSTSSNHNYLIHSQDFQGNNEILSPTFLHTPTDHNDFEVEENNRQAQTLPPFNSLGLVDGIERIVMESDMFVGETQSLLDMTVNLLDVLDDDLINGPW</sequence>
<evidence type="ECO:0000313" key="2">
    <source>
        <dbReference type="Proteomes" id="UP000235145"/>
    </source>
</evidence>
<comment type="caution">
    <text evidence="1">The sequence shown here is derived from an EMBL/GenBank/DDBJ whole genome shotgun (WGS) entry which is preliminary data.</text>
</comment>
<name>A0A9R1WVY9_LACSA</name>
<evidence type="ECO:0000313" key="1">
    <source>
        <dbReference type="EMBL" id="KAJ0191020.1"/>
    </source>
</evidence>
<protein>
    <submittedName>
        <fullName evidence="1">Uncharacterized protein</fullName>
    </submittedName>
</protein>